<organism evidence="3 4">
    <name type="scientific">Meloidogyne graminicola</name>
    <dbReference type="NCBI Taxonomy" id="189291"/>
    <lineage>
        <taxon>Eukaryota</taxon>
        <taxon>Metazoa</taxon>
        <taxon>Ecdysozoa</taxon>
        <taxon>Nematoda</taxon>
        <taxon>Chromadorea</taxon>
        <taxon>Rhabditida</taxon>
        <taxon>Tylenchina</taxon>
        <taxon>Tylenchomorpha</taxon>
        <taxon>Tylenchoidea</taxon>
        <taxon>Meloidogynidae</taxon>
        <taxon>Meloidogyninae</taxon>
        <taxon>Meloidogyne</taxon>
    </lineage>
</organism>
<name>A0A8S9ZQ18_9BILA</name>
<evidence type="ECO:0000313" key="3">
    <source>
        <dbReference type="EMBL" id="KAF7635708.1"/>
    </source>
</evidence>
<feature type="compositionally biased region" description="Low complexity" evidence="1">
    <location>
        <begin position="227"/>
        <end position="238"/>
    </location>
</feature>
<sequence length="363" mass="42680">MIYKINCVILQWIILIWLIPKGGCSGQGSSEEIRTDEEAYVFDFADMMFDYEKPNTPEQFEELLNIATEKLKNDGILNFVRENLKNITTDTGKFIRYVRLIGPGSMVQHDDHAFYFKEAWNQFQNFSKKDKSIQYMRHQASSIYQSALMIEVVKYFDDLHRRTFGRRVKIEATIEDLHLDPNEIEYYKGRKDIKIEPIKVEMPKLNEWLQTNKTKQNTSLKKKQTTKGKASSSSSNTSKGKEKKVEEEETIWTANEWINWLENAPNNLNTIPKNYNEMKKNEVTLVMMFDCPVPMVSEVTKSYANLKGKPQLILINSGDYDYWKVDKNHAQNHNKLFGNIYRSFPDRKLSKFFGMKTLIYYKN</sequence>
<dbReference type="AlphaFoldDB" id="A0A8S9ZQ18"/>
<protein>
    <submittedName>
        <fullName evidence="3">Uncharacterized protein</fullName>
    </submittedName>
</protein>
<feature type="region of interest" description="Disordered" evidence="1">
    <location>
        <begin position="211"/>
        <end position="247"/>
    </location>
</feature>
<comment type="caution">
    <text evidence="3">The sequence shown here is derived from an EMBL/GenBank/DDBJ whole genome shotgun (WGS) entry which is preliminary data.</text>
</comment>
<gene>
    <name evidence="3" type="ORF">Mgra_00004801</name>
</gene>
<evidence type="ECO:0000256" key="2">
    <source>
        <dbReference type="SAM" id="SignalP"/>
    </source>
</evidence>
<evidence type="ECO:0000313" key="4">
    <source>
        <dbReference type="Proteomes" id="UP000605970"/>
    </source>
</evidence>
<keyword evidence="2" id="KW-0732">Signal</keyword>
<feature type="chain" id="PRO_5035908271" evidence="2">
    <location>
        <begin position="25"/>
        <end position="363"/>
    </location>
</feature>
<proteinExistence type="predicted"/>
<accession>A0A8S9ZQ18</accession>
<dbReference type="EMBL" id="JABEBT010000038">
    <property type="protein sequence ID" value="KAF7635708.1"/>
    <property type="molecule type" value="Genomic_DNA"/>
</dbReference>
<keyword evidence="4" id="KW-1185">Reference proteome</keyword>
<feature type="signal peptide" evidence="2">
    <location>
        <begin position="1"/>
        <end position="24"/>
    </location>
</feature>
<dbReference type="Proteomes" id="UP000605970">
    <property type="component" value="Unassembled WGS sequence"/>
</dbReference>
<reference evidence="3" key="1">
    <citation type="journal article" date="2020" name="Ecol. Evol.">
        <title>Genome structure and content of the rice root-knot nematode (Meloidogyne graminicola).</title>
        <authorList>
            <person name="Phan N.T."/>
            <person name="Danchin E.G.J."/>
            <person name="Klopp C."/>
            <person name="Perfus-Barbeoch L."/>
            <person name="Kozlowski D.K."/>
            <person name="Koutsovoulos G.D."/>
            <person name="Lopez-Roques C."/>
            <person name="Bouchez O."/>
            <person name="Zahm M."/>
            <person name="Besnard G."/>
            <person name="Bellafiore S."/>
        </authorList>
    </citation>
    <scope>NUCLEOTIDE SEQUENCE</scope>
    <source>
        <strain evidence="3">VN-18</strain>
    </source>
</reference>
<evidence type="ECO:0000256" key="1">
    <source>
        <dbReference type="SAM" id="MobiDB-lite"/>
    </source>
</evidence>